<feature type="non-terminal residue" evidence="1">
    <location>
        <position position="1"/>
    </location>
</feature>
<evidence type="ECO:0000313" key="1">
    <source>
        <dbReference type="EMBL" id="CAG8812039.1"/>
    </source>
</evidence>
<reference evidence="1" key="1">
    <citation type="submission" date="2021-06" db="EMBL/GenBank/DDBJ databases">
        <authorList>
            <person name="Kallberg Y."/>
            <person name="Tangrot J."/>
            <person name="Rosling A."/>
        </authorList>
    </citation>
    <scope>NUCLEOTIDE SEQUENCE</scope>
    <source>
        <strain evidence="1">MA453B</strain>
    </source>
</reference>
<evidence type="ECO:0000313" key="2">
    <source>
        <dbReference type="Proteomes" id="UP000789405"/>
    </source>
</evidence>
<proteinExistence type="predicted"/>
<organism evidence="1 2">
    <name type="scientific">Dentiscutata erythropus</name>
    <dbReference type="NCBI Taxonomy" id="1348616"/>
    <lineage>
        <taxon>Eukaryota</taxon>
        <taxon>Fungi</taxon>
        <taxon>Fungi incertae sedis</taxon>
        <taxon>Mucoromycota</taxon>
        <taxon>Glomeromycotina</taxon>
        <taxon>Glomeromycetes</taxon>
        <taxon>Diversisporales</taxon>
        <taxon>Gigasporaceae</taxon>
        <taxon>Dentiscutata</taxon>
    </lineage>
</organism>
<keyword evidence="2" id="KW-1185">Reference proteome</keyword>
<dbReference type="AlphaFoldDB" id="A0A9N9K660"/>
<feature type="non-terminal residue" evidence="1">
    <location>
        <position position="57"/>
    </location>
</feature>
<gene>
    <name evidence="1" type="ORF">DERYTH_LOCUS25557</name>
</gene>
<name>A0A9N9K660_9GLOM</name>
<dbReference type="EMBL" id="CAJVPY010048295">
    <property type="protein sequence ID" value="CAG8812039.1"/>
    <property type="molecule type" value="Genomic_DNA"/>
</dbReference>
<accession>A0A9N9K660</accession>
<sequence length="57" mass="6356">EDSIPDAPLSYQDAVAETSTDSFTTATSDVANTHYILERFTHDLNILKDKIKSLEKV</sequence>
<protein>
    <submittedName>
        <fullName evidence="1">10910_t:CDS:1</fullName>
    </submittedName>
</protein>
<dbReference type="Proteomes" id="UP000789405">
    <property type="component" value="Unassembled WGS sequence"/>
</dbReference>
<comment type="caution">
    <text evidence="1">The sequence shown here is derived from an EMBL/GenBank/DDBJ whole genome shotgun (WGS) entry which is preliminary data.</text>
</comment>